<accession>A0A835DAY9</accession>
<keyword evidence="14" id="KW-1185">Reference proteome</keyword>
<sequence length="195" mass="22951">MAWDSNHRTFVFQVGEPNSTFLYNKYPAPKKGVVVGLKCPSMAERLQARNQERKRRLTSDQLDSLERNFDEDMKLEPERKMRLAQELALPPRQVAVWFQNRRARWKAKQLELLYHELKRKFEVISREKQILQEEVMKLKAKLNEVKQVSVGFPEFSAKQVSVGFTEFSGEETRESTQVDYNPTLPHYWGALPTYS</sequence>
<dbReference type="GO" id="GO:0000981">
    <property type="term" value="F:DNA-binding transcription factor activity, RNA polymerase II-specific"/>
    <property type="evidence" value="ECO:0007669"/>
    <property type="project" value="UniProtKB-UniRule"/>
</dbReference>
<evidence type="ECO:0000256" key="8">
    <source>
        <dbReference type="PROSITE-ProRule" id="PRU00108"/>
    </source>
</evidence>
<dbReference type="GO" id="GO:0043565">
    <property type="term" value="F:sequence-specific DNA binding"/>
    <property type="evidence" value="ECO:0007669"/>
    <property type="project" value="TreeGrafter"/>
</dbReference>
<dbReference type="PROSITE" id="PS50071">
    <property type="entry name" value="HOMEOBOX_2"/>
    <property type="match status" value="1"/>
</dbReference>
<evidence type="ECO:0000259" key="12">
    <source>
        <dbReference type="PROSITE" id="PS50071"/>
    </source>
</evidence>
<reference evidence="13 14" key="1">
    <citation type="submission" date="2020-04" db="EMBL/GenBank/DDBJ databases">
        <title>Plant Genome Project.</title>
        <authorList>
            <person name="Zhang R.-G."/>
        </authorList>
    </citation>
    <scope>NUCLEOTIDE SEQUENCE [LARGE SCALE GENOMIC DNA]</scope>
    <source>
        <strain evidence="13">YNK0</strain>
        <tissue evidence="13">Leaf</tissue>
    </source>
</reference>
<keyword evidence="4 8" id="KW-0371">Homeobox</keyword>
<dbReference type="Proteomes" id="UP000655225">
    <property type="component" value="Unassembled WGS sequence"/>
</dbReference>
<evidence type="ECO:0000256" key="5">
    <source>
        <dbReference type="ARBA" id="ARBA00023163"/>
    </source>
</evidence>
<comment type="function">
    <text evidence="10">Transcription factor.</text>
</comment>
<name>A0A835DAY9_TETSI</name>
<keyword evidence="2 10" id="KW-0805">Transcription regulation</keyword>
<dbReference type="InterPro" id="IPR017970">
    <property type="entry name" value="Homeobox_CS"/>
</dbReference>
<dbReference type="OrthoDB" id="6159439at2759"/>
<feature type="domain" description="Homeobox" evidence="12">
    <location>
        <begin position="48"/>
        <end position="108"/>
    </location>
</feature>
<dbReference type="Gene3D" id="1.10.10.60">
    <property type="entry name" value="Homeodomain-like"/>
    <property type="match status" value="1"/>
</dbReference>
<protein>
    <recommendedName>
        <fullName evidence="10">Homeobox-leucine zipper protein</fullName>
    </recommendedName>
    <alternativeName>
        <fullName evidence="10">HD-ZIP protein</fullName>
    </alternativeName>
    <alternativeName>
        <fullName evidence="10">Homeodomain transcription factor</fullName>
    </alternativeName>
</protein>
<keyword evidence="3 8" id="KW-0238">DNA-binding</keyword>
<keyword evidence="11" id="KW-0175">Coiled coil</keyword>
<dbReference type="PANTHER" id="PTHR24326:SF591">
    <property type="entry name" value="HOMEOBOX-LEUCINE ZIPPER PROTEIN ATHB-51-RELATED"/>
    <property type="match status" value="1"/>
</dbReference>
<evidence type="ECO:0000256" key="2">
    <source>
        <dbReference type="ARBA" id="ARBA00023015"/>
    </source>
</evidence>
<gene>
    <name evidence="13" type="ORF">HHK36_018104</name>
</gene>
<feature type="DNA-binding region" description="Homeobox" evidence="8">
    <location>
        <begin position="50"/>
        <end position="109"/>
    </location>
</feature>
<dbReference type="EMBL" id="JABCRI010000012">
    <property type="protein sequence ID" value="KAF8396481.1"/>
    <property type="molecule type" value="Genomic_DNA"/>
</dbReference>
<dbReference type="SUPFAM" id="SSF46689">
    <property type="entry name" value="Homeodomain-like"/>
    <property type="match status" value="1"/>
</dbReference>
<evidence type="ECO:0000256" key="6">
    <source>
        <dbReference type="ARBA" id="ARBA00023242"/>
    </source>
</evidence>
<evidence type="ECO:0000313" key="13">
    <source>
        <dbReference type="EMBL" id="KAF8396481.1"/>
    </source>
</evidence>
<dbReference type="Pfam" id="PF00046">
    <property type="entry name" value="Homeodomain"/>
    <property type="match status" value="1"/>
</dbReference>
<dbReference type="InterPro" id="IPR001356">
    <property type="entry name" value="HD"/>
</dbReference>
<dbReference type="CDD" id="cd00086">
    <property type="entry name" value="homeodomain"/>
    <property type="match status" value="1"/>
</dbReference>
<keyword evidence="6 8" id="KW-0539">Nucleus</keyword>
<evidence type="ECO:0000256" key="7">
    <source>
        <dbReference type="ARBA" id="ARBA00025748"/>
    </source>
</evidence>
<dbReference type="GO" id="GO:0005634">
    <property type="term" value="C:nucleus"/>
    <property type="evidence" value="ECO:0007669"/>
    <property type="project" value="UniProtKB-SubCell"/>
</dbReference>
<evidence type="ECO:0000256" key="10">
    <source>
        <dbReference type="RuleBase" id="RU369038"/>
    </source>
</evidence>
<evidence type="ECO:0000313" key="14">
    <source>
        <dbReference type="Proteomes" id="UP000655225"/>
    </source>
</evidence>
<dbReference type="SMART" id="SM00389">
    <property type="entry name" value="HOX"/>
    <property type="match status" value="1"/>
</dbReference>
<dbReference type="InterPro" id="IPR009057">
    <property type="entry name" value="Homeodomain-like_sf"/>
</dbReference>
<dbReference type="InterPro" id="IPR045224">
    <property type="entry name" value="HDZip_class_I_plant"/>
</dbReference>
<comment type="caution">
    <text evidence="13">The sequence shown here is derived from an EMBL/GenBank/DDBJ whole genome shotgun (WGS) entry which is preliminary data.</text>
</comment>
<evidence type="ECO:0000256" key="4">
    <source>
        <dbReference type="ARBA" id="ARBA00023155"/>
    </source>
</evidence>
<proteinExistence type="inferred from homology"/>
<evidence type="ECO:0000256" key="1">
    <source>
        <dbReference type="ARBA" id="ARBA00004123"/>
    </source>
</evidence>
<comment type="subcellular location">
    <subcellularLocation>
        <location evidence="1 8 9">Nucleus</location>
    </subcellularLocation>
</comment>
<keyword evidence="5 10" id="KW-0804">Transcription</keyword>
<evidence type="ECO:0000256" key="11">
    <source>
        <dbReference type="SAM" id="Coils"/>
    </source>
</evidence>
<dbReference type="GO" id="GO:0045893">
    <property type="term" value="P:positive regulation of DNA-templated transcription"/>
    <property type="evidence" value="ECO:0007669"/>
    <property type="project" value="TreeGrafter"/>
</dbReference>
<dbReference type="PANTHER" id="PTHR24326">
    <property type="entry name" value="HOMEOBOX-LEUCINE ZIPPER PROTEIN"/>
    <property type="match status" value="1"/>
</dbReference>
<evidence type="ECO:0000256" key="3">
    <source>
        <dbReference type="ARBA" id="ARBA00023125"/>
    </source>
</evidence>
<dbReference type="PROSITE" id="PS00027">
    <property type="entry name" value="HOMEOBOX_1"/>
    <property type="match status" value="1"/>
</dbReference>
<organism evidence="13 14">
    <name type="scientific">Tetracentron sinense</name>
    <name type="common">Spur-leaf</name>
    <dbReference type="NCBI Taxonomy" id="13715"/>
    <lineage>
        <taxon>Eukaryota</taxon>
        <taxon>Viridiplantae</taxon>
        <taxon>Streptophyta</taxon>
        <taxon>Embryophyta</taxon>
        <taxon>Tracheophyta</taxon>
        <taxon>Spermatophyta</taxon>
        <taxon>Magnoliopsida</taxon>
        <taxon>Trochodendrales</taxon>
        <taxon>Trochodendraceae</taxon>
        <taxon>Tetracentron</taxon>
    </lineage>
</organism>
<evidence type="ECO:0000256" key="9">
    <source>
        <dbReference type="RuleBase" id="RU000682"/>
    </source>
</evidence>
<dbReference type="AlphaFoldDB" id="A0A835DAY9"/>
<comment type="similarity">
    <text evidence="7 10">Belongs to the HD-ZIP homeobox family. Class I subfamily.</text>
</comment>
<feature type="coiled-coil region" evidence="11">
    <location>
        <begin position="100"/>
        <end position="148"/>
    </location>
</feature>